<accession>A0A2N0RLS9</accession>
<evidence type="ECO:0000313" key="2">
    <source>
        <dbReference type="Proteomes" id="UP000232688"/>
    </source>
</evidence>
<reference evidence="1 2" key="1">
    <citation type="submission" date="2017-10" db="EMBL/GenBank/DDBJ databases">
        <title>Extensive intraspecific genome diversity in a model arbuscular mycorrhizal fungus.</title>
        <authorList>
            <person name="Chen E.C.H."/>
            <person name="Morin E."/>
            <person name="Baudet D."/>
            <person name="Noel J."/>
            <person name="Ndikumana S."/>
            <person name="Charron P."/>
            <person name="St-Onge C."/>
            <person name="Giorgi J."/>
            <person name="Grigoriev I.V."/>
            <person name="Roux C."/>
            <person name="Martin F.M."/>
            <person name="Corradi N."/>
        </authorList>
    </citation>
    <scope>NUCLEOTIDE SEQUENCE [LARGE SCALE GENOMIC DNA]</scope>
    <source>
        <strain evidence="1 2">A1</strain>
    </source>
</reference>
<proteinExistence type="predicted"/>
<dbReference type="VEuPathDB" id="FungiDB:FUN_023108"/>
<dbReference type="AlphaFoldDB" id="A0A2N0RLS9"/>
<comment type="caution">
    <text evidence="1">The sequence shown here is derived from an EMBL/GenBank/DDBJ whole genome shotgun (WGS) entry which is preliminary data.</text>
</comment>
<name>A0A2N0RLS9_9GLOM</name>
<dbReference type="VEuPathDB" id="FungiDB:RhiirA1_462717"/>
<gene>
    <name evidence="1" type="ORF">RhiirA1_462717</name>
</gene>
<dbReference type="Proteomes" id="UP000232688">
    <property type="component" value="Unassembled WGS sequence"/>
</dbReference>
<reference evidence="1 2" key="2">
    <citation type="submission" date="2017-10" db="EMBL/GenBank/DDBJ databases">
        <title>Genome analyses suggest a sexual origin of heterokaryosis in a supposedly ancient asexual fungus.</title>
        <authorList>
            <person name="Corradi N."/>
            <person name="Sedzielewska K."/>
            <person name="Noel J."/>
            <person name="Charron P."/>
            <person name="Farinelli L."/>
            <person name="Marton T."/>
            <person name="Kruger M."/>
            <person name="Pelin A."/>
            <person name="Brachmann A."/>
            <person name="Corradi N."/>
        </authorList>
    </citation>
    <scope>NUCLEOTIDE SEQUENCE [LARGE SCALE GENOMIC DNA]</scope>
    <source>
        <strain evidence="1 2">A1</strain>
    </source>
</reference>
<dbReference type="EMBL" id="LLXH01000656">
    <property type="protein sequence ID" value="PKC64245.1"/>
    <property type="molecule type" value="Genomic_DNA"/>
</dbReference>
<protein>
    <submittedName>
        <fullName evidence="1">Uncharacterized protein</fullName>
    </submittedName>
</protein>
<evidence type="ECO:0000313" key="1">
    <source>
        <dbReference type="EMBL" id="PKC64245.1"/>
    </source>
</evidence>
<organism evidence="1 2">
    <name type="scientific">Rhizophagus irregularis</name>
    <dbReference type="NCBI Taxonomy" id="588596"/>
    <lineage>
        <taxon>Eukaryota</taxon>
        <taxon>Fungi</taxon>
        <taxon>Fungi incertae sedis</taxon>
        <taxon>Mucoromycota</taxon>
        <taxon>Glomeromycotina</taxon>
        <taxon>Glomeromycetes</taxon>
        <taxon>Glomerales</taxon>
        <taxon>Glomeraceae</taxon>
        <taxon>Rhizophagus</taxon>
    </lineage>
</organism>
<sequence>MVADQKYSSDISSEQEVIRRTEKLAHLKDLLEAGLDDLDEYIDKETVIDLIHEIAPSPNIKKCKDFSYSSESSEESDLVELIEGLHRVQASINTSANVNCISQKHISKLGIAYYDENNCIKTPDASYSTLGKVDLHIGFNDSKKYKSIPSEFIIVRPDWLGPDLILEGPWF</sequence>